<dbReference type="Pfam" id="PF05662">
    <property type="entry name" value="YadA_stalk"/>
    <property type="match status" value="1"/>
</dbReference>
<dbReference type="SUPFAM" id="SSF101967">
    <property type="entry name" value="Adhesin YadA, collagen-binding domain"/>
    <property type="match status" value="1"/>
</dbReference>
<dbReference type="InterPro" id="IPR011049">
    <property type="entry name" value="Serralysin-like_metalloprot_C"/>
</dbReference>
<sequence length="74" mass="7637">SSNSVKFKWTAGVGASKSVVSLGNKDKERQIKHVAAGAVDKNSTDAINGSQLYAVADEFSKLAVNVLGAEKADG</sequence>
<dbReference type="InterPro" id="IPR008635">
    <property type="entry name" value="Coiled_stalk_dom"/>
</dbReference>
<evidence type="ECO:0000259" key="1">
    <source>
        <dbReference type="Pfam" id="PF05662"/>
    </source>
</evidence>
<comment type="caution">
    <text evidence="2">The sequence shown here is derived from an EMBL/GenBank/DDBJ whole genome shotgun (WGS) entry which is preliminary data.</text>
</comment>
<proteinExistence type="predicted"/>
<evidence type="ECO:0000313" key="2">
    <source>
        <dbReference type="EMBL" id="TEW23598.1"/>
    </source>
</evidence>
<feature type="domain" description="Trimeric autotransporter adhesin YadA-like stalk" evidence="1">
    <location>
        <begin position="30"/>
        <end position="67"/>
    </location>
</feature>
<organism evidence="2 3">
    <name type="scientific">Histophilus somni</name>
    <name type="common">Haemophilus somnus</name>
    <dbReference type="NCBI Taxonomy" id="731"/>
    <lineage>
        <taxon>Bacteria</taxon>
        <taxon>Pseudomonadati</taxon>
        <taxon>Pseudomonadota</taxon>
        <taxon>Gammaproteobacteria</taxon>
        <taxon>Pasteurellales</taxon>
        <taxon>Pasteurellaceae</taxon>
        <taxon>Histophilus</taxon>
    </lineage>
</organism>
<accession>A0AAX2RWS8</accession>
<name>A0AAX2RWS8_HISSO</name>
<feature type="non-terminal residue" evidence="2">
    <location>
        <position position="74"/>
    </location>
</feature>
<evidence type="ECO:0000313" key="3">
    <source>
        <dbReference type="Proteomes" id="UP000297565"/>
    </source>
</evidence>
<protein>
    <recommendedName>
        <fullName evidence="1">Trimeric autotransporter adhesin YadA-like stalk domain-containing protein</fullName>
    </recommendedName>
</protein>
<dbReference type="GO" id="GO:0019867">
    <property type="term" value="C:outer membrane"/>
    <property type="evidence" value="ECO:0007669"/>
    <property type="project" value="InterPro"/>
</dbReference>
<gene>
    <name evidence="2" type="ORF">E2R48_10985</name>
</gene>
<dbReference type="AlphaFoldDB" id="A0AAX2RWS8"/>
<dbReference type="Proteomes" id="UP000297565">
    <property type="component" value="Unassembled WGS sequence"/>
</dbReference>
<reference evidence="2 3" key="1">
    <citation type="submission" date="2019-03" db="EMBL/GenBank/DDBJ databases">
        <title>Horizontal Gene Transfer Machinery in Histophilus somni.</title>
        <authorList>
            <person name="Mostafa Nazari M."/>
            <person name="Liljebjelke K."/>
        </authorList>
    </citation>
    <scope>NUCLEOTIDE SEQUENCE [LARGE SCALE GENOMIC DNA]</scope>
    <source>
        <strain evidence="2 3">UOC-EPH-KLM-04</strain>
    </source>
</reference>
<feature type="non-terminal residue" evidence="2">
    <location>
        <position position="1"/>
    </location>
</feature>
<dbReference type="EMBL" id="SNRV01000172">
    <property type="protein sequence ID" value="TEW23598.1"/>
    <property type="molecule type" value="Genomic_DNA"/>
</dbReference>
<dbReference type="Gene3D" id="2.150.10.10">
    <property type="entry name" value="Serralysin-like metalloprotease, C-terminal"/>
    <property type="match status" value="1"/>
</dbReference>